<keyword evidence="3" id="KW-1185">Reference proteome</keyword>
<sequence>MGARSSKTRPTTSQRRRGTFETLVVAVNPREDYKDEALERQDARTVKSEASAPSSPVRVGKVQEILESRSDAKAKTAAPATNAKTTTPKNRANLELEFSSSEDSDDVASSNTNASRKGKKKRRKKKKKKTTQTTKQEAQQQKIKLNEVRNPRKTIQARPLEPKEHFEQIKDAYALAEYMSKEAADDEHPAKVPQPPSKDSTSPISKLFGGTFDMWKKPAAQLSRLSSRSLIAESRDVSRHSRSGKSMSSRSGRFKDSNRSVSSNRWQTSLTERQETAVEALEQEIHYALQVTNKSSSAPLPRQNQSAENPRSDPRRGFIDDSRIVSRVSRRQLRIDDTDESIMDTILAETNV</sequence>
<gene>
    <name evidence="2" type="ORF">Poli38472_005069</name>
</gene>
<feature type="region of interest" description="Disordered" evidence="1">
    <location>
        <begin position="179"/>
        <end position="205"/>
    </location>
</feature>
<protein>
    <submittedName>
        <fullName evidence="2">Uncharacterized protein</fullName>
    </submittedName>
</protein>
<reference evidence="2" key="1">
    <citation type="submission" date="2019-03" db="EMBL/GenBank/DDBJ databases">
        <title>Long read genome sequence of the mycoparasitic Pythium oligandrum ATCC 38472 isolated from sugarbeet rhizosphere.</title>
        <authorList>
            <person name="Gaulin E."/>
        </authorList>
    </citation>
    <scope>NUCLEOTIDE SEQUENCE</scope>
    <source>
        <strain evidence="2">ATCC 38472_TT</strain>
    </source>
</reference>
<feature type="compositionally biased region" description="Basic and acidic residues" evidence="1">
    <location>
        <begin position="29"/>
        <end position="47"/>
    </location>
</feature>
<feature type="compositionally biased region" description="Basic and acidic residues" evidence="1">
    <location>
        <begin position="310"/>
        <end position="322"/>
    </location>
</feature>
<feature type="compositionally biased region" description="Basic residues" evidence="1">
    <location>
        <begin position="116"/>
        <end position="130"/>
    </location>
</feature>
<dbReference type="AlphaFoldDB" id="A0A8K1CFE5"/>
<feature type="compositionally biased region" description="Polar residues" evidence="1">
    <location>
        <begin position="259"/>
        <end position="270"/>
    </location>
</feature>
<accession>A0A8K1CFE5</accession>
<feature type="compositionally biased region" description="Basic and acidic residues" evidence="1">
    <location>
        <begin position="179"/>
        <end position="190"/>
    </location>
</feature>
<dbReference type="OrthoDB" id="107642at2759"/>
<name>A0A8K1CFE5_PYTOL</name>
<evidence type="ECO:0000313" key="3">
    <source>
        <dbReference type="Proteomes" id="UP000794436"/>
    </source>
</evidence>
<dbReference type="Proteomes" id="UP000794436">
    <property type="component" value="Unassembled WGS sequence"/>
</dbReference>
<proteinExistence type="predicted"/>
<feature type="region of interest" description="Disordered" evidence="1">
    <location>
        <begin position="292"/>
        <end position="322"/>
    </location>
</feature>
<feature type="region of interest" description="Disordered" evidence="1">
    <location>
        <begin position="232"/>
        <end position="270"/>
    </location>
</feature>
<dbReference type="EMBL" id="SPLM01000073">
    <property type="protein sequence ID" value="TMW62451.1"/>
    <property type="molecule type" value="Genomic_DNA"/>
</dbReference>
<feature type="compositionally biased region" description="Polar residues" evidence="1">
    <location>
        <begin position="292"/>
        <end position="309"/>
    </location>
</feature>
<evidence type="ECO:0000313" key="2">
    <source>
        <dbReference type="EMBL" id="TMW62451.1"/>
    </source>
</evidence>
<feature type="region of interest" description="Disordered" evidence="1">
    <location>
        <begin position="1"/>
        <end position="166"/>
    </location>
</feature>
<feature type="compositionally biased region" description="Low complexity" evidence="1">
    <location>
        <begin position="75"/>
        <end position="90"/>
    </location>
</feature>
<feature type="compositionally biased region" description="Low complexity" evidence="1">
    <location>
        <begin position="131"/>
        <end position="143"/>
    </location>
</feature>
<evidence type="ECO:0000256" key="1">
    <source>
        <dbReference type="SAM" id="MobiDB-lite"/>
    </source>
</evidence>
<organism evidence="2 3">
    <name type="scientific">Pythium oligandrum</name>
    <name type="common">Mycoparasitic fungus</name>
    <dbReference type="NCBI Taxonomy" id="41045"/>
    <lineage>
        <taxon>Eukaryota</taxon>
        <taxon>Sar</taxon>
        <taxon>Stramenopiles</taxon>
        <taxon>Oomycota</taxon>
        <taxon>Peronosporomycetes</taxon>
        <taxon>Pythiales</taxon>
        <taxon>Pythiaceae</taxon>
        <taxon>Pythium</taxon>
    </lineage>
</organism>
<feature type="compositionally biased region" description="Basic and acidic residues" evidence="1">
    <location>
        <begin position="64"/>
        <end position="74"/>
    </location>
</feature>
<comment type="caution">
    <text evidence="2">The sequence shown here is derived from an EMBL/GenBank/DDBJ whole genome shotgun (WGS) entry which is preliminary data.</text>
</comment>